<dbReference type="InterPro" id="IPR006578">
    <property type="entry name" value="MADF-dom"/>
</dbReference>
<dbReference type="SMART" id="SM00595">
    <property type="entry name" value="MADF"/>
    <property type="match status" value="1"/>
</dbReference>
<dbReference type="PROSITE" id="PS51029">
    <property type="entry name" value="MADF"/>
    <property type="match status" value="1"/>
</dbReference>
<proteinExistence type="predicted"/>
<evidence type="ECO:0000313" key="2">
    <source>
        <dbReference type="EMBL" id="KAJ8959989.1"/>
    </source>
</evidence>
<dbReference type="EMBL" id="JAPWTK010000010">
    <property type="protein sequence ID" value="KAJ8959989.1"/>
    <property type="molecule type" value="Genomic_DNA"/>
</dbReference>
<organism evidence="2 3">
    <name type="scientific">Aromia moschata</name>
    <dbReference type="NCBI Taxonomy" id="1265417"/>
    <lineage>
        <taxon>Eukaryota</taxon>
        <taxon>Metazoa</taxon>
        <taxon>Ecdysozoa</taxon>
        <taxon>Arthropoda</taxon>
        <taxon>Hexapoda</taxon>
        <taxon>Insecta</taxon>
        <taxon>Pterygota</taxon>
        <taxon>Neoptera</taxon>
        <taxon>Endopterygota</taxon>
        <taxon>Coleoptera</taxon>
        <taxon>Polyphaga</taxon>
        <taxon>Cucujiformia</taxon>
        <taxon>Chrysomeloidea</taxon>
        <taxon>Cerambycidae</taxon>
        <taxon>Cerambycinae</taxon>
        <taxon>Callichromatini</taxon>
        <taxon>Aromia</taxon>
    </lineage>
</organism>
<name>A0AAV8Z891_9CUCU</name>
<reference evidence="2" key="1">
    <citation type="journal article" date="2023" name="Insect Mol. Biol.">
        <title>Genome sequencing provides insights into the evolution of gene families encoding plant cell wall-degrading enzymes in longhorned beetles.</title>
        <authorList>
            <person name="Shin N.R."/>
            <person name="Okamura Y."/>
            <person name="Kirsch R."/>
            <person name="Pauchet Y."/>
        </authorList>
    </citation>
    <scope>NUCLEOTIDE SEQUENCE</scope>
    <source>
        <strain evidence="2">AMC_N1</strain>
    </source>
</reference>
<keyword evidence="3" id="KW-1185">Reference proteome</keyword>
<dbReference type="AlphaFoldDB" id="A0AAV8Z891"/>
<protein>
    <recommendedName>
        <fullName evidence="1">MADF domain-containing protein</fullName>
    </recommendedName>
</protein>
<dbReference type="PANTHER" id="PTHR21505">
    <property type="entry name" value="MADF DOMAIN-CONTAINING PROTEIN-RELATED"/>
    <property type="match status" value="1"/>
</dbReference>
<dbReference type="PANTHER" id="PTHR21505:SF12">
    <property type="entry name" value="MADF DOMAIN-CONTAINING PROTEIN-RELATED"/>
    <property type="match status" value="1"/>
</dbReference>
<sequence>MSDINFEQQCAGFAAGLDTAQRILLQNFNTPTYFFKSPVICKMSENWTNEAVLEFLSIYEKHSVIWDAQNMNHKNRNIVNDAWNDIQREFSMECTVDILKKKKESLMSTYRTLKKKVMASERTATSTDDLYKPSWFAFSFMDGFLKNVGIIRPTINTEVCGVPQRMGAPGLPPRLPRRASGPEYGASALNKRNFLLARRLLSEANALAPDTPCPTSP</sequence>
<evidence type="ECO:0000259" key="1">
    <source>
        <dbReference type="PROSITE" id="PS51029"/>
    </source>
</evidence>
<dbReference type="Proteomes" id="UP001162162">
    <property type="component" value="Unassembled WGS sequence"/>
</dbReference>
<evidence type="ECO:0000313" key="3">
    <source>
        <dbReference type="Proteomes" id="UP001162162"/>
    </source>
</evidence>
<dbReference type="Pfam" id="PF10545">
    <property type="entry name" value="MADF_DNA_bdg"/>
    <property type="match status" value="1"/>
</dbReference>
<gene>
    <name evidence="2" type="ORF">NQ318_009424</name>
</gene>
<accession>A0AAV8Z891</accession>
<feature type="domain" description="MADF" evidence="1">
    <location>
        <begin position="54"/>
        <end position="149"/>
    </location>
</feature>
<comment type="caution">
    <text evidence="2">The sequence shown here is derived from an EMBL/GenBank/DDBJ whole genome shotgun (WGS) entry which is preliminary data.</text>
</comment>